<dbReference type="OrthoDB" id="6206554at2"/>
<dbReference type="SMART" id="SM00327">
    <property type="entry name" value="VWA"/>
    <property type="match status" value="1"/>
</dbReference>
<keyword evidence="4 5" id="KW-0472">Membrane</keyword>
<feature type="domain" description="VWFA" evidence="6">
    <location>
        <begin position="93"/>
        <end position="289"/>
    </location>
</feature>
<dbReference type="SUPFAM" id="SSF53300">
    <property type="entry name" value="vWA-like"/>
    <property type="match status" value="1"/>
</dbReference>
<evidence type="ECO:0000259" key="6">
    <source>
        <dbReference type="PROSITE" id="PS50234"/>
    </source>
</evidence>
<feature type="transmembrane region" description="Helical" evidence="5">
    <location>
        <begin position="6"/>
        <end position="27"/>
    </location>
</feature>
<evidence type="ECO:0000313" key="8">
    <source>
        <dbReference type="Proteomes" id="UP000176204"/>
    </source>
</evidence>
<keyword evidence="3 5" id="KW-1133">Transmembrane helix</keyword>
<gene>
    <name evidence="7" type="ORF">PYTT_0774</name>
</gene>
<evidence type="ECO:0000256" key="1">
    <source>
        <dbReference type="ARBA" id="ARBA00022475"/>
    </source>
</evidence>
<dbReference type="STRING" id="1679444.PYTT_0774"/>
<dbReference type="Gene3D" id="3.40.50.410">
    <property type="entry name" value="von Willebrand factor, type A domain"/>
    <property type="match status" value="1"/>
</dbReference>
<evidence type="ECO:0000256" key="2">
    <source>
        <dbReference type="ARBA" id="ARBA00022692"/>
    </source>
</evidence>
<dbReference type="InterPro" id="IPR002035">
    <property type="entry name" value="VWF_A"/>
</dbReference>
<dbReference type="Proteomes" id="UP000176204">
    <property type="component" value="Chromosome I"/>
</dbReference>
<keyword evidence="8" id="KW-1185">Reference proteome</keyword>
<keyword evidence="2 5" id="KW-0812">Transmembrane</keyword>
<dbReference type="KEGG" id="agl:PYTT_0774"/>
<evidence type="ECO:0000313" key="7">
    <source>
        <dbReference type="EMBL" id="SEH79153.1"/>
    </source>
</evidence>
<evidence type="ECO:0000256" key="5">
    <source>
        <dbReference type="SAM" id="Phobius"/>
    </source>
</evidence>
<name>A0A1H6KYX7_9BACT</name>
<dbReference type="AlphaFoldDB" id="A0A1H6KYX7"/>
<sequence>MPADTQYLFASPEWLYAIPLLLACLLLRRRRGSSGSIDHPTVRFVRIWAQNPDSLAGRLGAFLFVLGAMALAVALARPQIQNSRTYTTASGIDIMIAFDLSGSMASADMKTDKSSNSISRLRAAQEVVDQFIEQRPNDRLGVVAFAALTKACSPLTLDHRLVRQIVRRFHLNFIPADGTAIGSAIALAATRLSERKDTKSKIIILVTDGANNTGELSPIEAAREAAKLGVRIYTIAIGTDEGSRTPYMRNIDAFDEKTLKEIARITGGEHFRANDNTKLEDAFGTIDKLEKTEAKKRNVVTTQELFIYALMAAAAFLTAGLSLNILRPHPAP</sequence>
<proteinExistence type="predicted"/>
<dbReference type="EMBL" id="LT629973">
    <property type="protein sequence ID" value="SEH79153.1"/>
    <property type="molecule type" value="Genomic_DNA"/>
</dbReference>
<keyword evidence="1" id="KW-1003">Cell membrane</keyword>
<dbReference type="PANTHER" id="PTHR22550:SF5">
    <property type="entry name" value="LEUCINE ZIPPER PROTEIN 4"/>
    <property type="match status" value="1"/>
</dbReference>
<feature type="transmembrane region" description="Helical" evidence="5">
    <location>
        <begin position="305"/>
        <end position="326"/>
    </location>
</feature>
<dbReference type="InterPro" id="IPR036465">
    <property type="entry name" value="vWFA_dom_sf"/>
</dbReference>
<evidence type="ECO:0000256" key="3">
    <source>
        <dbReference type="ARBA" id="ARBA00022989"/>
    </source>
</evidence>
<feature type="transmembrane region" description="Helical" evidence="5">
    <location>
        <begin position="55"/>
        <end position="76"/>
    </location>
</feature>
<evidence type="ECO:0000256" key="4">
    <source>
        <dbReference type="ARBA" id="ARBA00023136"/>
    </source>
</evidence>
<accession>A0A1H6KYX7</accession>
<organism evidence="7 8">
    <name type="scientific">Akkermansia glycaniphila</name>
    <dbReference type="NCBI Taxonomy" id="1679444"/>
    <lineage>
        <taxon>Bacteria</taxon>
        <taxon>Pseudomonadati</taxon>
        <taxon>Verrucomicrobiota</taxon>
        <taxon>Verrucomicrobiia</taxon>
        <taxon>Verrucomicrobiales</taxon>
        <taxon>Akkermansiaceae</taxon>
        <taxon>Akkermansia</taxon>
    </lineage>
</organism>
<dbReference type="PANTHER" id="PTHR22550">
    <property type="entry name" value="SPORE GERMINATION PROTEIN"/>
    <property type="match status" value="1"/>
</dbReference>
<reference evidence="8" key="1">
    <citation type="submission" date="2016-09" db="EMBL/GenBank/DDBJ databases">
        <authorList>
            <person name="Koehorst J."/>
        </authorList>
    </citation>
    <scope>NUCLEOTIDE SEQUENCE [LARGE SCALE GENOMIC DNA]</scope>
</reference>
<dbReference type="RefSeq" id="WP_067776292.1">
    <property type="nucleotide sequence ID" value="NZ_LIGX01000027.1"/>
</dbReference>
<protein>
    <submittedName>
        <fullName evidence="7">von willebrand factor type a</fullName>
    </submittedName>
</protein>
<dbReference type="Pfam" id="PF00092">
    <property type="entry name" value="VWA"/>
    <property type="match status" value="1"/>
</dbReference>
<dbReference type="PROSITE" id="PS50234">
    <property type="entry name" value="VWFA"/>
    <property type="match status" value="1"/>
</dbReference>
<dbReference type="InterPro" id="IPR050768">
    <property type="entry name" value="UPF0353/GerABKA_families"/>
</dbReference>